<evidence type="ECO:0000313" key="3">
    <source>
        <dbReference type="Proteomes" id="UP001465976"/>
    </source>
</evidence>
<dbReference type="EMBL" id="JBAHYK010001632">
    <property type="protein sequence ID" value="KAL0567262.1"/>
    <property type="molecule type" value="Genomic_DNA"/>
</dbReference>
<feature type="compositionally biased region" description="Polar residues" evidence="1">
    <location>
        <begin position="21"/>
        <end position="34"/>
    </location>
</feature>
<comment type="caution">
    <text evidence="2">The sequence shown here is derived from an EMBL/GenBank/DDBJ whole genome shotgun (WGS) entry which is preliminary data.</text>
</comment>
<evidence type="ECO:0000313" key="2">
    <source>
        <dbReference type="EMBL" id="KAL0567262.1"/>
    </source>
</evidence>
<accession>A0ABR3EWT6</accession>
<reference evidence="2 3" key="1">
    <citation type="submission" date="2024-02" db="EMBL/GenBank/DDBJ databases">
        <title>A draft genome for the cacao thread blight pathogen Marasmius crinis-equi.</title>
        <authorList>
            <person name="Cohen S.P."/>
            <person name="Baruah I.K."/>
            <person name="Amoako-Attah I."/>
            <person name="Bukari Y."/>
            <person name="Meinhardt L.W."/>
            <person name="Bailey B.A."/>
        </authorList>
    </citation>
    <scope>NUCLEOTIDE SEQUENCE [LARGE SCALE GENOMIC DNA]</scope>
    <source>
        <strain evidence="2 3">GH-76</strain>
    </source>
</reference>
<keyword evidence="3" id="KW-1185">Reference proteome</keyword>
<organism evidence="2 3">
    <name type="scientific">Marasmius crinis-equi</name>
    <dbReference type="NCBI Taxonomy" id="585013"/>
    <lineage>
        <taxon>Eukaryota</taxon>
        <taxon>Fungi</taxon>
        <taxon>Dikarya</taxon>
        <taxon>Basidiomycota</taxon>
        <taxon>Agaricomycotina</taxon>
        <taxon>Agaricomycetes</taxon>
        <taxon>Agaricomycetidae</taxon>
        <taxon>Agaricales</taxon>
        <taxon>Marasmiineae</taxon>
        <taxon>Marasmiaceae</taxon>
        <taxon>Marasmius</taxon>
    </lineage>
</organism>
<name>A0ABR3EWT6_9AGAR</name>
<feature type="compositionally biased region" description="Low complexity" evidence="1">
    <location>
        <begin position="228"/>
        <end position="239"/>
    </location>
</feature>
<gene>
    <name evidence="2" type="ORF">V5O48_014727</name>
</gene>
<dbReference type="Proteomes" id="UP001465976">
    <property type="component" value="Unassembled WGS sequence"/>
</dbReference>
<protein>
    <submittedName>
        <fullName evidence="2">Uncharacterized protein</fullName>
    </submittedName>
</protein>
<evidence type="ECO:0000256" key="1">
    <source>
        <dbReference type="SAM" id="MobiDB-lite"/>
    </source>
</evidence>
<feature type="compositionally biased region" description="Polar residues" evidence="1">
    <location>
        <begin position="192"/>
        <end position="206"/>
    </location>
</feature>
<sequence>MSSNKKQVPGSKSDLVKPNQRLISASRAQSSQLPISDEARAHRKALIRDALKASEKLDDRRQELEFTIGEQEELQAELDSTNLNIKTHVALMKDSTAIITEALRKAQKVLDAADAAMGSAKAELRITGVRVAKTSSPFQDIKQEQKGITLLIIARTPARANNLAVKWKPTAEELESFSEAGTPTPSGRHASGSGTQHPALATTPSPTKEGLGHMDNTISQGSQDDDSLSQGSQDDAQLSFPPTPSQNTVCYAPAMPKQPRNGTQSTAASNVSGIEVLSTPPTPGGSIIAANFTPINTTPGQMCACYIVYIGNGGGHGLFKFWSSAYGRPPAHCGKNLVQGYKDAVWKGFRDAERAVQYYKEVKDWGIFPKIAEYIRAKYTGRVLFFIVTKGVSPGVYSGLNSLIHQGLQYRGSQVHTFGGTKTQAIERYDEFVINGQVEYFPGVPGGHV</sequence>
<feature type="region of interest" description="Disordered" evidence="1">
    <location>
        <begin position="1"/>
        <end position="37"/>
    </location>
</feature>
<proteinExistence type="predicted"/>
<feature type="region of interest" description="Disordered" evidence="1">
    <location>
        <begin position="174"/>
        <end position="266"/>
    </location>
</feature>